<dbReference type="InterPro" id="IPR051396">
    <property type="entry name" value="Bact_Antivir_Def_Nuclease"/>
</dbReference>
<dbReference type="AlphaFoldDB" id="E4T7U5"/>
<dbReference type="Pfam" id="PF13175">
    <property type="entry name" value="AAA_15"/>
    <property type="match status" value="1"/>
</dbReference>
<dbReference type="Gene3D" id="3.40.50.300">
    <property type="entry name" value="P-loop containing nucleotide triphosphate hydrolases"/>
    <property type="match status" value="1"/>
</dbReference>
<dbReference type="InterPro" id="IPR027417">
    <property type="entry name" value="P-loop_NTPase"/>
</dbReference>
<evidence type="ECO:0000313" key="3">
    <source>
        <dbReference type="Proteomes" id="UP000008718"/>
    </source>
</evidence>
<dbReference type="RefSeq" id="WP_013446158.1">
    <property type="nucleotide sequence ID" value="NC_014734.1"/>
</dbReference>
<reference key="1">
    <citation type="submission" date="2010-11" db="EMBL/GenBank/DDBJ databases">
        <title>The complete genome of Paludibacter propionicigenes DSM 17365.</title>
        <authorList>
            <consortium name="US DOE Joint Genome Institute (JGI-PGF)"/>
            <person name="Lucas S."/>
            <person name="Copeland A."/>
            <person name="Lapidus A."/>
            <person name="Bruce D."/>
            <person name="Goodwin L."/>
            <person name="Pitluck S."/>
            <person name="Kyrpides N."/>
            <person name="Mavromatis K."/>
            <person name="Ivanova N."/>
            <person name="Munk A.C."/>
            <person name="Brettin T."/>
            <person name="Detter J.C."/>
            <person name="Han C."/>
            <person name="Tapia R."/>
            <person name="Land M."/>
            <person name="Hauser L."/>
            <person name="Markowitz V."/>
            <person name="Cheng J.-F."/>
            <person name="Hugenholtz P."/>
            <person name="Woyke T."/>
            <person name="Wu D."/>
            <person name="Gronow S."/>
            <person name="Wellnitz S."/>
            <person name="Brambilla E."/>
            <person name="Klenk H.-P."/>
            <person name="Eisen J.A."/>
        </authorList>
    </citation>
    <scope>NUCLEOTIDE SEQUENCE</scope>
    <source>
        <strain>WB4</strain>
    </source>
</reference>
<gene>
    <name evidence="2" type="ordered locus">Palpr_2659</name>
</gene>
<accession>E4T7U5</accession>
<reference evidence="2 3" key="2">
    <citation type="journal article" date="2011" name="Stand. Genomic Sci.">
        <title>Complete genome sequence of Paludibacter propionicigenes type strain (WB4).</title>
        <authorList>
            <person name="Gronow S."/>
            <person name="Munk C."/>
            <person name="Lapidus A."/>
            <person name="Nolan M."/>
            <person name="Lucas S."/>
            <person name="Hammon N."/>
            <person name="Deshpande S."/>
            <person name="Cheng J.F."/>
            <person name="Tapia R."/>
            <person name="Han C."/>
            <person name="Goodwin L."/>
            <person name="Pitluck S."/>
            <person name="Liolios K."/>
            <person name="Ivanova N."/>
            <person name="Mavromatis K."/>
            <person name="Mikhailova N."/>
            <person name="Pati A."/>
            <person name="Chen A."/>
            <person name="Palaniappan K."/>
            <person name="Land M."/>
            <person name="Hauser L."/>
            <person name="Chang Y.J."/>
            <person name="Jeffries C.D."/>
            <person name="Brambilla E."/>
            <person name="Rohde M."/>
            <person name="Goker M."/>
            <person name="Detter J.C."/>
            <person name="Woyke T."/>
            <person name="Bristow J."/>
            <person name="Eisen J.A."/>
            <person name="Markowitz V."/>
            <person name="Hugenholtz P."/>
            <person name="Kyrpides N.C."/>
            <person name="Klenk H.P."/>
        </authorList>
    </citation>
    <scope>NUCLEOTIDE SEQUENCE [LARGE SCALE GENOMIC DNA]</scope>
    <source>
        <strain evidence="3">DSM 17365 / JCM 13257 / WB4</strain>
    </source>
</reference>
<protein>
    <recommendedName>
        <fullName evidence="1">Endonuclease GajA/Old nuclease/RecF-like AAA domain-containing protein</fullName>
    </recommendedName>
</protein>
<dbReference type="KEGG" id="ppn:Palpr_2659"/>
<dbReference type="HOGENOM" id="CLU_485524_0_0_10"/>
<keyword evidence="3" id="KW-1185">Reference proteome</keyword>
<dbReference type="STRING" id="694427.Palpr_2659"/>
<evidence type="ECO:0000259" key="1">
    <source>
        <dbReference type="Pfam" id="PF13175"/>
    </source>
</evidence>
<sequence>MIIKRITAKNYRTLENIEVEFKGFYTAISGRNNAGKSNIIRAIRGILNQGIRFRFTGNSIMGIDAFDWKDEITSWKKETKEDVIVDLTLEIDKNSDSAIYKFLTDLIFKDAANIDISDKENLQIKLTKTFKNETKFIVLFGNNEVKEDYQKQEVLKRLRGTQCLIFHNSTRNESFNPFGDSIDKVTNFIGTAELEAINKKKEELVKIVQKSLKHHQDELTNLLGNLEEKYEVSLSTQGLNFERETIDISLKEKDADVSLDDWGSGTKNRTLIFLNLLNAKRAQNSSAESDRITPIVIIEEPECFLHPQAQAEFGRILQDLATKLQIQVITTTHSPYLLSFKEPAANILIDRDTKPKCKDSSSYVVKTDSEYWYEPFAFALGINQSDFGPMKDVIFSGNAKILLVEGIIDKEYMNYLQESIHGENALRNDIEIFAYDGADNLKNNILMNFIKSKFKNVVVTVDLDRFESIKSSVIAIGFKENLDLFPIGKKEVGKESIEGLIPTIVCTNVYGREAETVRRATMGNGKPQKSAKNELKKKLLDEFKTLAISDELHKDFYVLTKKINKAFK</sequence>
<dbReference type="EMBL" id="CP002345">
    <property type="protein sequence ID" value="ADQ80789.1"/>
    <property type="molecule type" value="Genomic_DNA"/>
</dbReference>
<organism evidence="2 3">
    <name type="scientific">Paludibacter propionicigenes (strain DSM 17365 / JCM 13257 / WB4)</name>
    <dbReference type="NCBI Taxonomy" id="694427"/>
    <lineage>
        <taxon>Bacteria</taxon>
        <taxon>Pseudomonadati</taxon>
        <taxon>Bacteroidota</taxon>
        <taxon>Bacteroidia</taxon>
        <taxon>Bacteroidales</taxon>
        <taxon>Paludibacteraceae</taxon>
        <taxon>Paludibacter</taxon>
    </lineage>
</organism>
<dbReference type="Proteomes" id="UP000008718">
    <property type="component" value="Chromosome"/>
</dbReference>
<dbReference type="SUPFAM" id="SSF52540">
    <property type="entry name" value="P-loop containing nucleoside triphosphate hydrolases"/>
    <property type="match status" value="1"/>
</dbReference>
<name>E4T7U5_PALPW</name>
<feature type="domain" description="Endonuclease GajA/Old nuclease/RecF-like AAA" evidence="1">
    <location>
        <begin position="1"/>
        <end position="337"/>
    </location>
</feature>
<dbReference type="OrthoDB" id="9792800at2"/>
<dbReference type="eggNOG" id="COG4637">
    <property type="taxonomic scope" value="Bacteria"/>
</dbReference>
<dbReference type="InterPro" id="IPR041685">
    <property type="entry name" value="AAA_GajA/Old/RecF-like"/>
</dbReference>
<proteinExistence type="predicted"/>
<dbReference type="PANTHER" id="PTHR43581:SF4">
    <property type="entry name" value="ATP_GTP PHOSPHATASE"/>
    <property type="match status" value="1"/>
</dbReference>
<evidence type="ECO:0000313" key="2">
    <source>
        <dbReference type="EMBL" id="ADQ80789.1"/>
    </source>
</evidence>
<dbReference type="PANTHER" id="PTHR43581">
    <property type="entry name" value="ATP/GTP PHOSPHATASE"/>
    <property type="match status" value="1"/>
</dbReference>